<dbReference type="Gene3D" id="3.30.450.60">
    <property type="match status" value="1"/>
</dbReference>
<evidence type="ECO:0000313" key="9">
    <source>
        <dbReference type="Proteomes" id="UP000324748"/>
    </source>
</evidence>
<evidence type="ECO:0000256" key="4">
    <source>
        <dbReference type="ARBA" id="ARBA00022927"/>
    </source>
</evidence>
<dbReference type="PANTHER" id="PTHR11753">
    <property type="entry name" value="ADAPTOR COMPLEXES SMALL SUBUNIT FAMILY"/>
    <property type="match status" value="1"/>
</dbReference>
<evidence type="ECO:0000313" key="7">
    <source>
        <dbReference type="EMBL" id="KAA1085050.1"/>
    </source>
</evidence>
<sequence length="234" mass="26582">MIHAVLVFNNDGKPRLSKFYSQSSSSPALTSKERRTKEECCLITSSSPSNLKYEFLKTIYNLTNHHQNTKSSNASSSSSSSKTNFINLDQSVLSLLNKNFFHHQKHLLPNNTRHPSPPNLDFFQLHPDYLNLELCLVYRNYATLFFVFLIDQSESQLGILDLIQVFVESLDKCFKNVCELDLIFNYDKLDLLLNQIILGGIVLDTSVESIISNFQSQLKILKQSSSVSSFSTSL</sequence>
<comment type="subcellular location">
    <subcellularLocation>
        <location evidence="1">Endomembrane system</location>
    </subcellularLocation>
</comment>
<organism evidence="7 9">
    <name type="scientific">Puccinia graminis f. sp. tritici</name>
    <dbReference type="NCBI Taxonomy" id="56615"/>
    <lineage>
        <taxon>Eukaryota</taxon>
        <taxon>Fungi</taxon>
        <taxon>Dikarya</taxon>
        <taxon>Basidiomycota</taxon>
        <taxon>Pucciniomycotina</taxon>
        <taxon>Pucciniomycetes</taxon>
        <taxon>Pucciniales</taxon>
        <taxon>Pucciniaceae</taxon>
        <taxon>Puccinia</taxon>
    </lineage>
</organism>
<evidence type="ECO:0000256" key="2">
    <source>
        <dbReference type="ARBA" id="ARBA00006972"/>
    </source>
</evidence>
<feature type="domain" description="AP complex mu/sigma subunit" evidence="6">
    <location>
        <begin position="134"/>
        <end position="214"/>
    </location>
</feature>
<gene>
    <name evidence="7" type="primary">APS3_1</name>
    <name evidence="8" type="synonym">APS3_2</name>
    <name evidence="7" type="ORF">PGT21_000818</name>
    <name evidence="8" type="ORF">PGTUg99_031644</name>
</gene>
<dbReference type="SUPFAM" id="SSF64356">
    <property type="entry name" value="SNARE-like"/>
    <property type="match status" value="2"/>
</dbReference>
<proteinExistence type="inferred from homology"/>
<evidence type="ECO:0000256" key="3">
    <source>
        <dbReference type="ARBA" id="ARBA00022448"/>
    </source>
</evidence>
<dbReference type="EMBL" id="VSWC01000108">
    <property type="protein sequence ID" value="KAA1085050.1"/>
    <property type="molecule type" value="Genomic_DNA"/>
</dbReference>
<evidence type="ECO:0000256" key="1">
    <source>
        <dbReference type="ARBA" id="ARBA00004308"/>
    </source>
</evidence>
<dbReference type="Proteomes" id="UP000324748">
    <property type="component" value="Unassembled WGS sequence"/>
</dbReference>
<dbReference type="InterPro" id="IPR011012">
    <property type="entry name" value="Longin-like_dom_sf"/>
</dbReference>
<dbReference type="InterPro" id="IPR016635">
    <property type="entry name" value="AP_complex_ssu"/>
</dbReference>
<name>A0A5B0NA84_PUCGR</name>
<evidence type="ECO:0000259" key="6">
    <source>
        <dbReference type="Pfam" id="PF01217"/>
    </source>
</evidence>
<dbReference type="Proteomes" id="UP000325313">
    <property type="component" value="Unassembled WGS sequence"/>
</dbReference>
<dbReference type="Pfam" id="PF01217">
    <property type="entry name" value="Clat_adaptor_s"/>
    <property type="match status" value="1"/>
</dbReference>
<comment type="similarity">
    <text evidence="2">Belongs to the adaptor complexes small subunit family.</text>
</comment>
<dbReference type="InterPro" id="IPR022775">
    <property type="entry name" value="AP_mu_sigma_su"/>
</dbReference>
<dbReference type="GO" id="GO:0015031">
    <property type="term" value="P:protein transport"/>
    <property type="evidence" value="ECO:0007669"/>
    <property type="project" value="UniProtKB-KW"/>
</dbReference>
<keyword evidence="9" id="KW-1185">Reference proteome</keyword>
<keyword evidence="4" id="KW-0653">Protein transport</keyword>
<dbReference type="OrthoDB" id="10261046at2759"/>
<evidence type="ECO:0000313" key="8">
    <source>
        <dbReference type="EMBL" id="KAA1138332.1"/>
    </source>
</evidence>
<evidence type="ECO:0000256" key="5">
    <source>
        <dbReference type="ARBA" id="ARBA00023136"/>
    </source>
</evidence>
<keyword evidence="3" id="KW-0813">Transport</keyword>
<dbReference type="EMBL" id="VDEP01000003">
    <property type="protein sequence ID" value="KAA1138332.1"/>
    <property type="molecule type" value="Genomic_DNA"/>
</dbReference>
<evidence type="ECO:0000313" key="10">
    <source>
        <dbReference type="Proteomes" id="UP000325313"/>
    </source>
</evidence>
<protein>
    <submittedName>
        <fullName evidence="7">Sigma-adaptin 3A</fullName>
    </submittedName>
</protein>
<accession>A0A5B0NA84</accession>
<reference evidence="9 10" key="1">
    <citation type="submission" date="2019-05" db="EMBL/GenBank/DDBJ databases">
        <title>Emergence of the Ug99 lineage of the wheat stem rust pathogen through somatic hybridization.</title>
        <authorList>
            <person name="Li F."/>
            <person name="Upadhyaya N.M."/>
            <person name="Sperschneider J."/>
            <person name="Matny O."/>
            <person name="Nguyen-Phuc H."/>
            <person name="Mago R."/>
            <person name="Raley C."/>
            <person name="Miller M.E."/>
            <person name="Silverstein K.A.T."/>
            <person name="Henningsen E."/>
            <person name="Hirsch C.D."/>
            <person name="Visser B."/>
            <person name="Pretorius Z.A."/>
            <person name="Steffenson B.J."/>
            <person name="Schwessinger B."/>
            <person name="Dodds P.N."/>
            <person name="Figueroa M."/>
        </authorList>
    </citation>
    <scope>NUCLEOTIDE SEQUENCE [LARGE SCALE GENOMIC DNA]</scope>
    <source>
        <strain evidence="7">21-0</strain>
        <strain evidence="8 10">Ug99</strain>
    </source>
</reference>
<dbReference type="GO" id="GO:0012505">
    <property type="term" value="C:endomembrane system"/>
    <property type="evidence" value="ECO:0007669"/>
    <property type="project" value="UniProtKB-SubCell"/>
</dbReference>
<dbReference type="AlphaFoldDB" id="A0A5B0NA84"/>
<keyword evidence="5" id="KW-0472">Membrane</keyword>
<comment type="caution">
    <text evidence="7">The sequence shown here is derived from an EMBL/GenBank/DDBJ whole genome shotgun (WGS) entry which is preliminary data.</text>
</comment>